<accession>A0A8J2WPP6</accession>
<organism evidence="2 3">
    <name type="scientific">Daphnia galeata</name>
    <dbReference type="NCBI Taxonomy" id="27404"/>
    <lineage>
        <taxon>Eukaryota</taxon>
        <taxon>Metazoa</taxon>
        <taxon>Ecdysozoa</taxon>
        <taxon>Arthropoda</taxon>
        <taxon>Crustacea</taxon>
        <taxon>Branchiopoda</taxon>
        <taxon>Diplostraca</taxon>
        <taxon>Cladocera</taxon>
        <taxon>Anomopoda</taxon>
        <taxon>Daphniidae</taxon>
        <taxon>Daphnia</taxon>
    </lineage>
</organism>
<dbReference type="OrthoDB" id="10416133at2759"/>
<evidence type="ECO:0000256" key="1">
    <source>
        <dbReference type="SAM" id="SignalP"/>
    </source>
</evidence>
<sequence length="110" mass="12913">MFSNWLLCSCFLLFLAVGDSQGNQQIESNTATLLDHEIYPHHSMMHSLLHKLQGYHPEKDLPQNWPITPRKLLYPIYYPIGYLYQSNHGPTFFVHKTGRIEKRRSPDITE</sequence>
<name>A0A8J2WPP6_9CRUS</name>
<dbReference type="AlphaFoldDB" id="A0A8J2WPP6"/>
<feature type="chain" id="PRO_5035311753" evidence="1">
    <location>
        <begin position="21"/>
        <end position="110"/>
    </location>
</feature>
<comment type="caution">
    <text evidence="2">The sequence shown here is derived from an EMBL/GenBank/DDBJ whole genome shotgun (WGS) entry which is preliminary data.</text>
</comment>
<evidence type="ECO:0000313" key="3">
    <source>
        <dbReference type="Proteomes" id="UP000789390"/>
    </source>
</evidence>
<reference evidence="2" key="1">
    <citation type="submission" date="2021-11" db="EMBL/GenBank/DDBJ databases">
        <authorList>
            <person name="Schell T."/>
        </authorList>
    </citation>
    <scope>NUCLEOTIDE SEQUENCE</scope>
    <source>
        <strain evidence="2">M5</strain>
    </source>
</reference>
<evidence type="ECO:0000313" key="2">
    <source>
        <dbReference type="EMBL" id="CAH0111093.1"/>
    </source>
</evidence>
<feature type="signal peptide" evidence="1">
    <location>
        <begin position="1"/>
        <end position="20"/>
    </location>
</feature>
<keyword evidence="3" id="KW-1185">Reference proteome</keyword>
<keyword evidence="1" id="KW-0732">Signal</keyword>
<gene>
    <name evidence="2" type="ORF">DGAL_LOCUS14703</name>
</gene>
<dbReference type="EMBL" id="CAKKLH010000310">
    <property type="protein sequence ID" value="CAH0111093.1"/>
    <property type="molecule type" value="Genomic_DNA"/>
</dbReference>
<proteinExistence type="predicted"/>
<protein>
    <submittedName>
        <fullName evidence="2">Uncharacterized protein</fullName>
    </submittedName>
</protein>
<dbReference type="Proteomes" id="UP000789390">
    <property type="component" value="Unassembled WGS sequence"/>
</dbReference>